<evidence type="ECO:0000313" key="2">
    <source>
        <dbReference type="Proteomes" id="UP001642484"/>
    </source>
</evidence>
<comment type="caution">
    <text evidence="1">The sequence shown here is derived from an EMBL/GenBank/DDBJ whole genome shotgun (WGS) entry which is preliminary data.</text>
</comment>
<proteinExistence type="predicted"/>
<sequence>MNELKQHLFLQRILFIFEVTKRSAGKAQVLRLSLQQWNSEVDVLCLAGFVIEEMQRFRDPNNLAVFTNETLAIVMSRVIEGDFHEELRPLVEGMDPAWKADMCSMWVEHHPTAKASEEGSQLVDQKLDKMVLESNKLQYEADALSLACDASQLARLFQADQNSERAARIAKICHLRQENQIGSNLAAQFMAKHCHHRAGPVADLHEELFKFTTKLKADNGSLVMWVDYMKLGRLSTQDLNMTCDSIRKGLASMPEKGVKKYKVELPNAVRTAHINDAINGPAWRNLVLDFDKKPLGLLSQFCTTAGPTDPTEQAIAPVEEPPPPAFALEPDNIDALIEQYTVENKIP</sequence>
<feature type="non-terminal residue" evidence="1">
    <location>
        <position position="347"/>
    </location>
</feature>
<keyword evidence="2" id="KW-1185">Reference proteome</keyword>
<gene>
    <name evidence="1" type="ORF">CCMP2556_LOCUS38520</name>
</gene>
<reference evidence="1 2" key="1">
    <citation type="submission" date="2024-02" db="EMBL/GenBank/DDBJ databases">
        <authorList>
            <person name="Chen Y."/>
            <person name="Shah S."/>
            <person name="Dougan E. K."/>
            <person name="Thang M."/>
            <person name="Chan C."/>
        </authorList>
    </citation>
    <scope>NUCLEOTIDE SEQUENCE [LARGE SCALE GENOMIC DNA]</scope>
</reference>
<organism evidence="1 2">
    <name type="scientific">Durusdinium trenchii</name>
    <dbReference type="NCBI Taxonomy" id="1381693"/>
    <lineage>
        <taxon>Eukaryota</taxon>
        <taxon>Sar</taxon>
        <taxon>Alveolata</taxon>
        <taxon>Dinophyceae</taxon>
        <taxon>Suessiales</taxon>
        <taxon>Symbiodiniaceae</taxon>
        <taxon>Durusdinium</taxon>
    </lineage>
</organism>
<dbReference type="EMBL" id="CAXAMN010023509">
    <property type="protein sequence ID" value="CAK9078163.1"/>
    <property type="molecule type" value="Genomic_DNA"/>
</dbReference>
<protein>
    <submittedName>
        <fullName evidence="1">Uncharacterized protein</fullName>
    </submittedName>
</protein>
<evidence type="ECO:0000313" key="1">
    <source>
        <dbReference type="EMBL" id="CAK9078163.1"/>
    </source>
</evidence>
<accession>A0ABP0PQ58</accession>
<name>A0ABP0PQ58_9DINO</name>
<dbReference type="Proteomes" id="UP001642484">
    <property type="component" value="Unassembled WGS sequence"/>
</dbReference>